<evidence type="ECO:0000256" key="7">
    <source>
        <dbReference type="SAM" id="MobiDB-lite"/>
    </source>
</evidence>
<dbReference type="Proteomes" id="UP000652761">
    <property type="component" value="Unassembled WGS sequence"/>
</dbReference>
<feature type="region of interest" description="Disordered" evidence="7">
    <location>
        <begin position="38"/>
        <end position="58"/>
    </location>
</feature>
<dbReference type="GO" id="GO:0071011">
    <property type="term" value="C:precatalytic spliceosome"/>
    <property type="evidence" value="ECO:0007669"/>
    <property type="project" value="TreeGrafter"/>
</dbReference>
<dbReference type="InterPro" id="IPR059164">
    <property type="entry name" value="HAT_PRP39_C"/>
</dbReference>
<dbReference type="InterPro" id="IPR045075">
    <property type="entry name" value="Syf1-like"/>
</dbReference>
<dbReference type="GO" id="GO:0071014">
    <property type="term" value="C:post-mRNA release spliceosomal complex"/>
    <property type="evidence" value="ECO:0007669"/>
    <property type="project" value="TreeGrafter"/>
</dbReference>
<organism evidence="8 9">
    <name type="scientific">Colocasia esculenta</name>
    <name type="common">Wild taro</name>
    <name type="synonym">Arum esculentum</name>
    <dbReference type="NCBI Taxonomy" id="4460"/>
    <lineage>
        <taxon>Eukaryota</taxon>
        <taxon>Viridiplantae</taxon>
        <taxon>Streptophyta</taxon>
        <taxon>Embryophyta</taxon>
        <taxon>Tracheophyta</taxon>
        <taxon>Spermatophyta</taxon>
        <taxon>Magnoliopsida</taxon>
        <taxon>Liliopsida</taxon>
        <taxon>Araceae</taxon>
        <taxon>Aroideae</taxon>
        <taxon>Colocasieae</taxon>
        <taxon>Colocasia</taxon>
    </lineage>
</organism>
<proteinExistence type="inferred from homology"/>
<feature type="compositionally biased region" description="Basic and acidic residues" evidence="7">
    <location>
        <begin position="44"/>
        <end position="54"/>
    </location>
</feature>
<sequence length="311" mass="35683">MAARTCSRPLPSERHGPGTQLLRSLLPKLTFCFGAAQDSSPLKRSREEQGKQKADVPAPTYEGAVRRLRQRQEFEDLVGRPLVEYGAWVRYALWEESHGDPPRARDVWERAVAATGEGDPDVWAGYAEFEARRGGAAGARVVWERALAVARPSDRVWCEYARMEEDLGSYAGARQVFERWMERRLGPWGWLAYADFELRNGEVRRARAVYERLVRRHAADAAAWARFVEFEARHGGVERTRACYERAVEAVVGEDRGESAAKLVAAFAEFEERCRKPECARRIYRYGLERLRDGAAEGLRREYQEFERRRG</sequence>
<dbReference type="GO" id="GO:0000974">
    <property type="term" value="C:Prp19 complex"/>
    <property type="evidence" value="ECO:0007669"/>
    <property type="project" value="TreeGrafter"/>
</dbReference>
<dbReference type="Gene3D" id="1.25.40.10">
    <property type="entry name" value="Tetratricopeptide repeat domain"/>
    <property type="match status" value="3"/>
</dbReference>
<dbReference type="PANTHER" id="PTHR11246:SF3">
    <property type="entry name" value="CROOKED NECK-LIKE PROTEIN 1"/>
    <property type="match status" value="1"/>
</dbReference>
<dbReference type="SUPFAM" id="SSF48452">
    <property type="entry name" value="TPR-like"/>
    <property type="match status" value="1"/>
</dbReference>
<comment type="similarity">
    <text evidence="2">Belongs to the crooked-neck family.</text>
</comment>
<dbReference type="PANTHER" id="PTHR11246">
    <property type="entry name" value="PRE-MRNA SPLICING FACTOR"/>
    <property type="match status" value="1"/>
</dbReference>
<reference evidence="8" key="1">
    <citation type="submission" date="2017-07" db="EMBL/GenBank/DDBJ databases">
        <title>Taro Niue Genome Assembly and Annotation.</title>
        <authorList>
            <person name="Atibalentja N."/>
            <person name="Keating K."/>
            <person name="Fields C.J."/>
        </authorList>
    </citation>
    <scope>NUCLEOTIDE SEQUENCE</scope>
    <source>
        <strain evidence="8">Niue_2</strain>
        <tissue evidence="8">Leaf</tissue>
    </source>
</reference>
<evidence type="ECO:0000313" key="8">
    <source>
        <dbReference type="EMBL" id="MQM07497.1"/>
    </source>
</evidence>
<keyword evidence="9" id="KW-1185">Reference proteome</keyword>
<dbReference type="GO" id="GO:0071007">
    <property type="term" value="C:U2-type catalytic step 2 spliceosome"/>
    <property type="evidence" value="ECO:0007669"/>
    <property type="project" value="TreeGrafter"/>
</dbReference>
<evidence type="ECO:0000313" key="9">
    <source>
        <dbReference type="Proteomes" id="UP000652761"/>
    </source>
</evidence>
<dbReference type="SMART" id="SM00386">
    <property type="entry name" value="HAT"/>
    <property type="match status" value="6"/>
</dbReference>
<dbReference type="Pfam" id="PF23240">
    <property type="entry name" value="HAT_PRP39_N"/>
    <property type="match status" value="1"/>
</dbReference>
<dbReference type="OrthoDB" id="541719at2759"/>
<evidence type="ECO:0000256" key="3">
    <source>
        <dbReference type="ARBA" id="ARBA00022664"/>
    </source>
</evidence>
<dbReference type="AlphaFoldDB" id="A0A843WIT1"/>
<keyword evidence="4" id="KW-0677">Repeat</keyword>
<keyword evidence="3" id="KW-0507">mRNA processing</keyword>
<name>A0A843WIT1_COLES</name>
<dbReference type="InterPro" id="IPR003107">
    <property type="entry name" value="HAT"/>
</dbReference>
<gene>
    <name evidence="8" type="ORF">Taro_040338</name>
</gene>
<protein>
    <submittedName>
        <fullName evidence="8">Uncharacterized protein</fullName>
    </submittedName>
</protein>
<evidence type="ECO:0000256" key="6">
    <source>
        <dbReference type="ARBA" id="ARBA00023242"/>
    </source>
</evidence>
<evidence type="ECO:0000256" key="5">
    <source>
        <dbReference type="ARBA" id="ARBA00023187"/>
    </source>
</evidence>
<dbReference type="InterPro" id="IPR011990">
    <property type="entry name" value="TPR-like_helical_dom_sf"/>
</dbReference>
<dbReference type="EMBL" id="NMUH01003889">
    <property type="protein sequence ID" value="MQM07497.1"/>
    <property type="molecule type" value="Genomic_DNA"/>
</dbReference>
<evidence type="ECO:0000256" key="1">
    <source>
        <dbReference type="ARBA" id="ARBA00004123"/>
    </source>
</evidence>
<comment type="subcellular location">
    <subcellularLocation>
        <location evidence="1">Nucleus</location>
    </subcellularLocation>
</comment>
<dbReference type="Pfam" id="PF23241">
    <property type="entry name" value="HAT_PRP39_C"/>
    <property type="match status" value="1"/>
</dbReference>
<keyword evidence="5" id="KW-0508">mRNA splicing</keyword>
<evidence type="ECO:0000256" key="2">
    <source>
        <dbReference type="ARBA" id="ARBA00008644"/>
    </source>
</evidence>
<keyword evidence="6" id="KW-0539">Nucleus</keyword>
<comment type="caution">
    <text evidence="8">The sequence shown here is derived from an EMBL/GenBank/DDBJ whole genome shotgun (WGS) entry which is preliminary data.</text>
</comment>
<accession>A0A843WIT1</accession>
<evidence type="ECO:0000256" key="4">
    <source>
        <dbReference type="ARBA" id="ARBA00022737"/>
    </source>
</evidence>
<dbReference type="GO" id="GO:0000245">
    <property type="term" value="P:spliceosomal complex assembly"/>
    <property type="evidence" value="ECO:0007669"/>
    <property type="project" value="TreeGrafter"/>
</dbReference>